<gene>
    <name evidence="1" type="ORF">I4F81_012745</name>
</gene>
<sequence length="511" mass="54663">MTGPRPSDAAAMVLNELGGKISAAIRRMSNNTVPDETVLKQMLSEIARALLEADVNVRAVQQLRGNVLSAVDISSLGAGVNKVKLIQKAVFDELCRMLDAGHKAVPLKRGHGSNVVMFVGLQGNGKTTTCAKYAYHYSRKGWKTCLVCADTFRAGAFDQLKQNATKAKIPFYGSYTETDPVAIATAGVERFRAEGYDLIVVDTSGRHKQEVALFEEMEQMTSAVKPTDIVFVMDSSIGQAAHDQAAAFRSRVDVGSVIITKLDGHAKGGGALSAVAATRSPITFIGTGEHIDEFEPFVAERFVGRLLGMGDVSGLMTTMKDAGLANNADMVKRLTGGVFTLRDMNEQFEGIARMGPLDKVMGMIPGLSSMLPEGAVGNGSEGAKRIQAFGYIMDAMTDEELDNPKVVWCTSRIRRVARGSGRHVAEVEALLVEYRRFAKMVQSVGSMSKKGGMGGLGGMGGMGGPHMTRDMQAKMQQAMDPAMLRQMGGAGNMQEMLKKMMGSGGMPNLLG</sequence>
<reference evidence="1" key="1">
    <citation type="submission" date="2019-11" db="EMBL/GenBank/DDBJ databases">
        <title>Nori genome reveals adaptations in red seaweeds to the harsh intertidal environment.</title>
        <authorList>
            <person name="Wang D."/>
            <person name="Mao Y."/>
        </authorList>
    </citation>
    <scope>NUCLEOTIDE SEQUENCE</scope>
    <source>
        <tissue evidence="1">Gametophyte</tissue>
    </source>
</reference>
<name>A0ACC3CJY6_PYRYE</name>
<organism evidence="1 2">
    <name type="scientific">Pyropia yezoensis</name>
    <name type="common">Susabi-nori</name>
    <name type="synonym">Porphyra yezoensis</name>
    <dbReference type="NCBI Taxonomy" id="2788"/>
    <lineage>
        <taxon>Eukaryota</taxon>
        <taxon>Rhodophyta</taxon>
        <taxon>Bangiophyceae</taxon>
        <taxon>Bangiales</taxon>
        <taxon>Bangiaceae</taxon>
        <taxon>Pyropia</taxon>
    </lineage>
</organism>
<keyword evidence="2" id="KW-1185">Reference proteome</keyword>
<proteinExistence type="predicted"/>
<dbReference type="Proteomes" id="UP000798662">
    <property type="component" value="Chromosome 3"/>
</dbReference>
<protein>
    <submittedName>
        <fullName evidence="1">Uncharacterized protein</fullName>
    </submittedName>
</protein>
<accession>A0ACC3CJY6</accession>
<evidence type="ECO:0000313" key="2">
    <source>
        <dbReference type="Proteomes" id="UP000798662"/>
    </source>
</evidence>
<dbReference type="EMBL" id="CM020620">
    <property type="protein sequence ID" value="KAK1870283.1"/>
    <property type="molecule type" value="Genomic_DNA"/>
</dbReference>
<comment type="caution">
    <text evidence="1">The sequence shown here is derived from an EMBL/GenBank/DDBJ whole genome shotgun (WGS) entry which is preliminary data.</text>
</comment>
<evidence type="ECO:0000313" key="1">
    <source>
        <dbReference type="EMBL" id="KAK1870283.1"/>
    </source>
</evidence>